<feature type="transmembrane region" description="Helical" evidence="1">
    <location>
        <begin position="321"/>
        <end position="339"/>
    </location>
</feature>
<feature type="non-terminal residue" evidence="2">
    <location>
        <position position="836"/>
    </location>
</feature>
<proteinExistence type="predicted"/>
<feature type="transmembrane region" description="Helical" evidence="1">
    <location>
        <begin position="203"/>
        <end position="223"/>
    </location>
</feature>
<accession>A0A813JN15</accession>
<feature type="transmembrane region" description="Helical" evidence="1">
    <location>
        <begin position="345"/>
        <end position="368"/>
    </location>
</feature>
<feature type="transmembrane region" description="Helical" evidence="1">
    <location>
        <begin position="6"/>
        <end position="27"/>
    </location>
</feature>
<feature type="transmembrane region" description="Helical" evidence="1">
    <location>
        <begin position="102"/>
        <end position="121"/>
    </location>
</feature>
<keyword evidence="1" id="KW-1133">Transmembrane helix</keyword>
<dbReference type="PANTHER" id="PTHR36851">
    <property type="entry name" value="UNNAMED PRODUCT"/>
    <property type="match status" value="1"/>
</dbReference>
<feature type="transmembrane region" description="Helical" evidence="1">
    <location>
        <begin position="494"/>
        <end position="516"/>
    </location>
</feature>
<evidence type="ECO:0000313" key="3">
    <source>
        <dbReference type="Proteomes" id="UP000626109"/>
    </source>
</evidence>
<feature type="transmembrane region" description="Helical" evidence="1">
    <location>
        <begin position="127"/>
        <end position="146"/>
    </location>
</feature>
<reference evidence="2" key="1">
    <citation type="submission" date="2021-02" db="EMBL/GenBank/DDBJ databases">
        <authorList>
            <person name="Dougan E. K."/>
            <person name="Rhodes N."/>
            <person name="Thang M."/>
            <person name="Chan C."/>
        </authorList>
    </citation>
    <scope>NUCLEOTIDE SEQUENCE</scope>
</reference>
<dbReference type="PANTHER" id="PTHR36851:SF1">
    <property type="entry name" value="GLYCO_TRANS_2-LIKE DOMAIN-CONTAINING PROTEIN"/>
    <property type="match status" value="1"/>
</dbReference>
<organism evidence="2 3">
    <name type="scientific">Polarella glacialis</name>
    <name type="common">Dinoflagellate</name>
    <dbReference type="NCBI Taxonomy" id="89957"/>
    <lineage>
        <taxon>Eukaryota</taxon>
        <taxon>Sar</taxon>
        <taxon>Alveolata</taxon>
        <taxon>Dinophyceae</taxon>
        <taxon>Suessiales</taxon>
        <taxon>Suessiaceae</taxon>
        <taxon>Polarella</taxon>
    </lineage>
</organism>
<feature type="transmembrane region" description="Helical" evidence="1">
    <location>
        <begin position="158"/>
        <end position="175"/>
    </location>
</feature>
<evidence type="ECO:0000256" key="1">
    <source>
        <dbReference type="SAM" id="Phobius"/>
    </source>
</evidence>
<feature type="non-terminal residue" evidence="2">
    <location>
        <position position="1"/>
    </location>
</feature>
<evidence type="ECO:0000313" key="2">
    <source>
        <dbReference type="EMBL" id="CAE8685452.1"/>
    </source>
</evidence>
<gene>
    <name evidence="2" type="ORF">PGLA2088_LOCUS24471</name>
</gene>
<comment type="caution">
    <text evidence="2">The sequence shown here is derived from an EMBL/GenBank/DDBJ whole genome shotgun (WGS) entry which is preliminary data.</text>
</comment>
<dbReference type="EMBL" id="CAJNNW010026447">
    <property type="protein sequence ID" value="CAE8685452.1"/>
    <property type="molecule type" value="Genomic_DNA"/>
</dbReference>
<sequence>GTAAAWLFGAFLSQLAAIFSTLGHVFIRKATFPPARADDAPPAGATSSKDGASFHRKLSKYSMASEINSAVVWDAWTPAASASTTTTSGTERLPLSAILCSPYFSLGLGLRGVAVLVWWTAGCYAPVTTVAPLFLAVSVFSNLACGPSLLREQYRTKEVLLCLACMCLLVVDSAFDSDVIDPWLEDSTWIVNLHNMQTGQGHAILACSFLWCAAVVFFSLEVIKQVFLSRRLRSVPQASADVVSARYAIAVPALAGLMSGAAYFEGYVGLPVCAAVRSNSWMPSARGTEQVAWALASLPVAAVSVLLSVEGARSFDCRYFVPAYGTVGFFTASVMRVLLVQKQRAHSWATIIGTCLAHLSLLVLPFFISSKPTPIKLPHTLKWDTSPQSSSSPDVEPFRHGTVDPLPLIVTPLLELYDDEEGKASGILPDPLQQPAILKLHLPKDEPSQNFFHNWTAICLWLPVSALAVVPLSFFLLFIFWLQTGGSHGTHPSLLHFSVAIYTIVMVVFPGLRTAVFSSVARWRISLCTATDYEKLCQIGRKRRCVSKKRGRFTGGGGRAVVLTDPFDTPGSSSSEDDDETFWQTVRHFVVVEGCWQWPTASQSVDELRALLNSICASSIAAKQVCVFFILREEDSEEQTEQNRRAVAFVEREFRNRINVVTPLDLCRSTTSSDWRQPKGSTWSLASRLQDAAGRIGSCSGPVLVTHTTADSVFHPGYFFALTFAFLNSGRKRNNTIWQPPVLYLKDYLLQPFVTRHACLSLAQSTLACLTDPVAVPLPKSTFSLALSLLRTIDNCWDPELAVQHYSVGIWTKCWLATLGRISVQPLFLPVLRPGC</sequence>
<feature type="transmembrane region" description="Helical" evidence="1">
    <location>
        <begin position="458"/>
        <end position="482"/>
    </location>
</feature>
<keyword evidence="1" id="KW-0472">Membrane</keyword>
<name>A0A813JN15_POLGL</name>
<keyword evidence="1" id="KW-0812">Transmembrane</keyword>
<feature type="transmembrane region" description="Helical" evidence="1">
    <location>
        <begin position="291"/>
        <end position="309"/>
    </location>
</feature>
<dbReference type="Proteomes" id="UP000626109">
    <property type="component" value="Unassembled WGS sequence"/>
</dbReference>
<protein>
    <submittedName>
        <fullName evidence="2">Uncharacterized protein</fullName>
    </submittedName>
</protein>
<dbReference type="AlphaFoldDB" id="A0A813JN15"/>